<protein>
    <submittedName>
        <fullName evidence="2">Uncharacterized protein</fullName>
    </submittedName>
</protein>
<evidence type="ECO:0000313" key="3">
    <source>
        <dbReference type="Proteomes" id="UP001433071"/>
    </source>
</evidence>
<accession>A0ABV1YZX4</accession>
<keyword evidence="3" id="KW-1185">Reference proteome</keyword>
<gene>
    <name evidence="2" type="ORF">NKI36_13850</name>
</gene>
<comment type="caution">
    <text evidence="2">The sequence shown here is derived from an EMBL/GenBank/DDBJ whole genome shotgun (WGS) entry which is preliminary data.</text>
</comment>
<dbReference type="RefSeq" id="WP_352558125.1">
    <property type="nucleotide sequence ID" value="NZ_JAMYQB010000009.1"/>
</dbReference>
<reference evidence="2 3" key="1">
    <citation type="journal article" date="2024" name="Proc. Natl. Acad. Sci. U.S.A.">
        <title>The evolutionary genomics of adaptation to stress in wild rhizobium bacteria.</title>
        <authorList>
            <person name="Kehlet-Delgado H."/>
            <person name="Montoya A.P."/>
            <person name="Jensen K.T."/>
            <person name="Wendlandt C.E."/>
            <person name="Dexheimer C."/>
            <person name="Roberts M."/>
            <person name="Torres Martinez L."/>
            <person name="Friesen M.L."/>
            <person name="Griffitts J.S."/>
            <person name="Porter S.S."/>
        </authorList>
    </citation>
    <scope>NUCLEOTIDE SEQUENCE [LARGE SCALE GENOMIC DNA]</scope>
    <source>
        <strain evidence="2 3">M0641</strain>
    </source>
</reference>
<feature type="region of interest" description="Disordered" evidence="1">
    <location>
        <begin position="24"/>
        <end position="43"/>
    </location>
</feature>
<evidence type="ECO:0000313" key="2">
    <source>
        <dbReference type="EMBL" id="MER9405131.1"/>
    </source>
</evidence>
<organism evidence="2 3">
    <name type="scientific">Mesorhizobium caraganae</name>
    <dbReference type="NCBI Taxonomy" id="483206"/>
    <lineage>
        <taxon>Bacteria</taxon>
        <taxon>Pseudomonadati</taxon>
        <taxon>Pseudomonadota</taxon>
        <taxon>Alphaproteobacteria</taxon>
        <taxon>Hyphomicrobiales</taxon>
        <taxon>Phyllobacteriaceae</taxon>
        <taxon>Mesorhizobium</taxon>
    </lineage>
</organism>
<name>A0ABV1YZX4_9HYPH</name>
<dbReference type="EMBL" id="JAMYQB010000009">
    <property type="protein sequence ID" value="MER9405131.1"/>
    <property type="molecule type" value="Genomic_DNA"/>
</dbReference>
<evidence type="ECO:0000256" key="1">
    <source>
        <dbReference type="SAM" id="MobiDB-lite"/>
    </source>
</evidence>
<proteinExistence type="predicted"/>
<dbReference type="Proteomes" id="UP001433071">
    <property type="component" value="Unassembled WGS sequence"/>
</dbReference>
<sequence length="96" mass="10450">MTLATQFSLDRLVALYLQQRQRDKEMVASGGGERRDDEGDAAGLRECKARGTFSTVALHGAPLCPAGHLPHGWGDWPSSRLSPTFNLAELAGRQSR</sequence>